<dbReference type="Gene3D" id="1.10.510.10">
    <property type="entry name" value="Transferase(Phosphotransferase) domain 1"/>
    <property type="match status" value="1"/>
</dbReference>
<evidence type="ECO:0000256" key="3">
    <source>
        <dbReference type="ARBA" id="ARBA00022777"/>
    </source>
</evidence>
<feature type="region of interest" description="Disordered" evidence="6">
    <location>
        <begin position="266"/>
        <end position="407"/>
    </location>
</feature>
<dbReference type="SMART" id="SM00220">
    <property type="entry name" value="S_TKc"/>
    <property type="match status" value="1"/>
</dbReference>
<dbReference type="PROSITE" id="PS00108">
    <property type="entry name" value="PROTEIN_KINASE_ST"/>
    <property type="match status" value="1"/>
</dbReference>
<evidence type="ECO:0000256" key="1">
    <source>
        <dbReference type="ARBA" id="ARBA00022679"/>
    </source>
</evidence>
<proteinExistence type="predicted"/>
<sequence>MQAPLRDRDPRRLGPYRLLGRLGRGGMGTVFLGEDGSGRRVAVKVINAELADDEAFHERFRSEVTAARQVRRFCTAAVLDARLDGEPLYVVTEYVAGPSLEKAVREGGPLSGGDLEALAVNIATALTAIHGAGIVHRDLKPSNVLLSPTGPRVIDFGIARALDASDGPTRTGQFIGTPAYMAPELMHGREITPAADVFSWGCVVAYAGTGRAPFGAGTLPETISRVTGGEPDLEGLEPAVRDLVARALAKDPAERPAVKQLIQTLTGEDEPPEDPPAVALPIPADQPEAAAPDDEDSAPDGEDSAPDGDAAGPDGDEVAADEPPREPAAAAAEQAPPEQAAAEQPGADRHGVEQVAAPNPPLPPAGPPPNVPPSPPRTTVDSVPETHPIGAPVPPATLKAPGPAVRRRRPNRAVLGLAAGVVGASAVVGALTLASGDDGADGGRSAGPAAAAAAPFGEDPPKVDDKVFDDDFEDTGSGWKNGAGPSRDAGYGDDEYELRVLPSTTRTVVPAPLTRVPDSQLIEVKVTHGDGGGEAGVYCRGESGGYAFLLREDGRARIARIDGTALRDVATGTAGDLRDDENRIKAACVQDGPNLNLGMWVNGDPVAGAAAPSDDGGGDGGPGTSGLVLHRPDGAAGRPEASFTDFALCSV</sequence>
<dbReference type="Gene3D" id="2.60.120.560">
    <property type="entry name" value="Exo-inulinase, domain 1"/>
    <property type="match status" value="1"/>
</dbReference>
<feature type="region of interest" description="Disordered" evidence="6">
    <location>
        <begin position="439"/>
        <end position="465"/>
    </location>
</feature>
<accession>A0A543IBG5</accession>
<dbReference type="PANTHER" id="PTHR43289:SF34">
    <property type="entry name" value="SERINE_THREONINE-PROTEIN KINASE YBDM-RELATED"/>
    <property type="match status" value="1"/>
</dbReference>
<evidence type="ECO:0000256" key="5">
    <source>
        <dbReference type="PROSITE-ProRule" id="PRU10141"/>
    </source>
</evidence>
<evidence type="ECO:0000313" key="8">
    <source>
        <dbReference type="EMBL" id="TQM67891.1"/>
    </source>
</evidence>
<name>A0A543IBG5_9ACTN</name>
<dbReference type="Pfam" id="PF00069">
    <property type="entry name" value="Pkinase"/>
    <property type="match status" value="1"/>
</dbReference>
<keyword evidence="2 5" id="KW-0547">Nucleotide-binding</keyword>
<keyword evidence="1" id="KW-0808">Transferase</keyword>
<feature type="compositionally biased region" description="Low complexity" evidence="6">
    <location>
        <begin position="327"/>
        <end position="345"/>
    </location>
</feature>
<dbReference type="InterPro" id="IPR008271">
    <property type="entry name" value="Ser/Thr_kinase_AS"/>
</dbReference>
<keyword evidence="9" id="KW-1185">Reference proteome</keyword>
<dbReference type="RefSeq" id="WP_185758691.1">
    <property type="nucleotide sequence ID" value="NZ_VFPO01000001.1"/>
</dbReference>
<reference evidence="8 9" key="1">
    <citation type="submission" date="2019-06" db="EMBL/GenBank/DDBJ databases">
        <title>Sequencing the genomes of 1000 actinobacteria strains.</title>
        <authorList>
            <person name="Klenk H.-P."/>
        </authorList>
    </citation>
    <scope>NUCLEOTIDE SEQUENCE [LARGE SCALE GENOMIC DNA]</scope>
    <source>
        <strain evidence="8 9">DSM 45043</strain>
    </source>
</reference>
<dbReference type="Gene3D" id="3.30.200.20">
    <property type="entry name" value="Phosphorylase Kinase, domain 1"/>
    <property type="match status" value="1"/>
</dbReference>
<dbReference type="GO" id="GO:0004674">
    <property type="term" value="F:protein serine/threonine kinase activity"/>
    <property type="evidence" value="ECO:0007669"/>
    <property type="project" value="UniProtKB-KW"/>
</dbReference>
<dbReference type="Proteomes" id="UP000316706">
    <property type="component" value="Unassembled WGS sequence"/>
</dbReference>
<dbReference type="AlphaFoldDB" id="A0A543IBG5"/>
<dbReference type="PROSITE" id="PS00107">
    <property type="entry name" value="PROTEIN_KINASE_ATP"/>
    <property type="match status" value="1"/>
</dbReference>
<dbReference type="PROSITE" id="PS50011">
    <property type="entry name" value="PROTEIN_KINASE_DOM"/>
    <property type="match status" value="1"/>
</dbReference>
<gene>
    <name evidence="8" type="ORF">FHX41_1515</name>
</gene>
<keyword evidence="8" id="KW-0723">Serine/threonine-protein kinase</keyword>
<dbReference type="EMBL" id="VFPO01000001">
    <property type="protein sequence ID" value="TQM67891.1"/>
    <property type="molecule type" value="Genomic_DNA"/>
</dbReference>
<dbReference type="PANTHER" id="PTHR43289">
    <property type="entry name" value="MITOGEN-ACTIVATED PROTEIN KINASE KINASE KINASE 20-RELATED"/>
    <property type="match status" value="1"/>
</dbReference>
<dbReference type="InterPro" id="IPR011009">
    <property type="entry name" value="Kinase-like_dom_sf"/>
</dbReference>
<feature type="binding site" evidence="5">
    <location>
        <position position="44"/>
    </location>
    <ligand>
        <name>ATP</name>
        <dbReference type="ChEBI" id="CHEBI:30616"/>
    </ligand>
</feature>
<protein>
    <submittedName>
        <fullName evidence="8">Serine/threonine protein kinase</fullName>
    </submittedName>
</protein>
<evidence type="ECO:0000256" key="6">
    <source>
        <dbReference type="SAM" id="MobiDB-lite"/>
    </source>
</evidence>
<keyword evidence="3 8" id="KW-0418">Kinase</keyword>
<feature type="compositionally biased region" description="Low complexity" evidence="6">
    <location>
        <begin position="446"/>
        <end position="457"/>
    </location>
</feature>
<comment type="caution">
    <text evidence="8">The sequence shown here is derived from an EMBL/GenBank/DDBJ whole genome shotgun (WGS) entry which is preliminary data.</text>
</comment>
<feature type="domain" description="Protein kinase" evidence="7">
    <location>
        <begin position="16"/>
        <end position="278"/>
    </location>
</feature>
<feature type="compositionally biased region" description="Acidic residues" evidence="6">
    <location>
        <begin position="291"/>
        <end position="306"/>
    </location>
</feature>
<evidence type="ECO:0000259" key="7">
    <source>
        <dbReference type="PROSITE" id="PS50011"/>
    </source>
</evidence>
<feature type="compositionally biased region" description="Pro residues" evidence="6">
    <location>
        <begin position="358"/>
        <end position="376"/>
    </location>
</feature>
<dbReference type="InterPro" id="IPR017441">
    <property type="entry name" value="Protein_kinase_ATP_BS"/>
</dbReference>
<feature type="region of interest" description="Disordered" evidence="6">
    <location>
        <begin position="606"/>
        <end position="639"/>
    </location>
</feature>
<evidence type="ECO:0000256" key="4">
    <source>
        <dbReference type="ARBA" id="ARBA00022840"/>
    </source>
</evidence>
<evidence type="ECO:0000256" key="2">
    <source>
        <dbReference type="ARBA" id="ARBA00022741"/>
    </source>
</evidence>
<dbReference type="InterPro" id="IPR000719">
    <property type="entry name" value="Prot_kinase_dom"/>
</dbReference>
<evidence type="ECO:0000313" key="9">
    <source>
        <dbReference type="Proteomes" id="UP000316706"/>
    </source>
</evidence>
<dbReference type="GO" id="GO:0005524">
    <property type="term" value="F:ATP binding"/>
    <property type="evidence" value="ECO:0007669"/>
    <property type="project" value="UniProtKB-UniRule"/>
</dbReference>
<dbReference type="CDD" id="cd14014">
    <property type="entry name" value="STKc_PknB_like"/>
    <property type="match status" value="1"/>
</dbReference>
<organism evidence="8 9">
    <name type="scientific">Actinomadura hallensis</name>
    <dbReference type="NCBI Taxonomy" id="337895"/>
    <lineage>
        <taxon>Bacteria</taxon>
        <taxon>Bacillati</taxon>
        <taxon>Actinomycetota</taxon>
        <taxon>Actinomycetes</taxon>
        <taxon>Streptosporangiales</taxon>
        <taxon>Thermomonosporaceae</taxon>
        <taxon>Actinomadura</taxon>
    </lineage>
</organism>
<dbReference type="SUPFAM" id="SSF56112">
    <property type="entry name" value="Protein kinase-like (PK-like)"/>
    <property type="match status" value="1"/>
</dbReference>
<keyword evidence="4 5" id="KW-0067">ATP-binding</keyword>